<keyword evidence="2" id="KW-0067">ATP-binding</keyword>
<dbReference type="Proteomes" id="UP000578077">
    <property type="component" value="Unassembled WGS sequence"/>
</dbReference>
<protein>
    <submittedName>
        <fullName evidence="7">Pilus assembly protein CpaE</fullName>
    </submittedName>
</protein>
<comment type="caution">
    <text evidence="7">The sequence shown here is derived from an EMBL/GenBank/DDBJ whole genome shotgun (WGS) entry which is preliminary data.</text>
</comment>
<feature type="domain" description="Response regulatory" evidence="6">
    <location>
        <begin position="5"/>
        <end position="122"/>
    </location>
</feature>
<evidence type="ECO:0000256" key="3">
    <source>
        <dbReference type="PROSITE-ProRule" id="PRU00169"/>
    </source>
</evidence>
<dbReference type="GO" id="GO:0016887">
    <property type="term" value="F:ATP hydrolysis activity"/>
    <property type="evidence" value="ECO:0007669"/>
    <property type="project" value="TreeGrafter"/>
</dbReference>
<feature type="transmembrane region" description="Helical" evidence="5">
    <location>
        <begin position="443"/>
        <end position="466"/>
    </location>
</feature>
<keyword evidence="5" id="KW-0472">Membrane</keyword>
<evidence type="ECO:0000256" key="2">
    <source>
        <dbReference type="ARBA" id="ARBA00022840"/>
    </source>
</evidence>
<reference evidence="7 8" key="1">
    <citation type="submission" date="2020-08" db="EMBL/GenBank/DDBJ databases">
        <title>Sequencing the genomes of 1000 actinobacteria strains.</title>
        <authorList>
            <person name="Klenk H.-P."/>
        </authorList>
    </citation>
    <scope>NUCLEOTIDE SEQUENCE [LARGE SCALE GENOMIC DNA]</scope>
    <source>
        <strain evidence="7 8">DSM 44593</strain>
    </source>
</reference>
<dbReference type="RefSeq" id="WP_184633591.1">
    <property type="nucleotide sequence ID" value="NZ_BAABKT010000004.1"/>
</dbReference>
<evidence type="ECO:0000313" key="8">
    <source>
        <dbReference type="Proteomes" id="UP000578077"/>
    </source>
</evidence>
<evidence type="ECO:0000256" key="5">
    <source>
        <dbReference type="SAM" id="Phobius"/>
    </source>
</evidence>
<proteinExistence type="predicted"/>
<dbReference type="InterPro" id="IPR011006">
    <property type="entry name" value="CheY-like_superfamily"/>
</dbReference>
<dbReference type="SUPFAM" id="SSF52540">
    <property type="entry name" value="P-loop containing nucleoside triphosphate hydrolases"/>
    <property type="match status" value="1"/>
</dbReference>
<keyword evidence="8" id="KW-1185">Reference proteome</keyword>
<dbReference type="PROSITE" id="PS50110">
    <property type="entry name" value="RESPONSE_REGULATORY"/>
    <property type="match status" value="1"/>
</dbReference>
<feature type="region of interest" description="Disordered" evidence="4">
    <location>
        <begin position="385"/>
        <end position="437"/>
    </location>
</feature>
<accession>A0A841ECY7</accession>
<feature type="compositionally biased region" description="Low complexity" evidence="4">
    <location>
        <begin position="406"/>
        <end position="426"/>
    </location>
</feature>
<dbReference type="Gene3D" id="3.40.50.2300">
    <property type="match status" value="1"/>
</dbReference>
<dbReference type="Gene3D" id="3.40.50.300">
    <property type="entry name" value="P-loop containing nucleotide triphosphate hydrolases"/>
    <property type="match status" value="1"/>
</dbReference>
<sequence>MSGYQVMLGVPAGEVEDALRSRLDELLDTEVVGVHRTSEEIADSVGQVPTLDVVLVHEHIGPQPVFDLIRELSRSRPQLAVILVVDRIDSDTFTDAMEAGARSVLPAQAGVEQVSQRVTAAADWSRTLRRHLEAASLDVPMDGRKGSIVTFSGAKGGVGTTTAAVHLARAAARSGRMVCLVDLDLQSGDIPGYFDLKHRRSIADLVEAADDISASMLADTLYVHPEGLHILLAPHDGERGEDVTGRAARQILGALRSRYDLVLVDCGAATTEAGAMAVELADTAVLTVTPDLPALRAAQRVVAMWGRLQIRDSHETTALLMRHSRKNEIQPDFARKLLATPILRTAVPAAYRAVEEASNTGDPARLTDEGLVRSFAQAAAELGLLQRSETPDGRDGAAEPGPPGTPGAATGPGVAGAPGATGPHTDTGARRGRTRRRRGDSGALFVEFAATLPFVGLALLVTWQILLVGLTGMFASHAANEGARQAAIDASDHEAVAEQAAKRVSPPWNADGTLDVQVVGTDAGRAVQVSIATPVFLPGVDGPWDISSRSLVVPEDSGDPAAQTAPPAGEDDDA</sequence>
<evidence type="ECO:0000259" key="6">
    <source>
        <dbReference type="PROSITE" id="PS50110"/>
    </source>
</evidence>
<evidence type="ECO:0000256" key="4">
    <source>
        <dbReference type="SAM" id="MobiDB-lite"/>
    </source>
</evidence>
<keyword evidence="1" id="KW-0547">Nucleotide-binding</keyword>
<dbReference type="InterPro" id="IPR050625">
    <property type="entry name" value="ParA/MinD_ATPase"/>
</dbReference>
<dbReference type="GO" id="GO:0009898">
    <property type="term" value="C:cytoplasmic side of plasma membrane"/>
    <property type="evidence" value="ECO:0007669"/>
    <property type="project" value="TreeGrafter"/>
</dbReference>
<dbReference type="AlphaFoldDB" id="A0A841ECY7"/>
<dbReference type="PANTHER" id="PTHR43384">
    <property type="entry name" value="SEPTUM SITE-DETERMINING PROTEIN MIND HOMOLOG, CHLOROPLASTIC-RELATED"/>
    <property type="match status" value="1"/>
</dbReference>
<gene>
    <name evidence="7" type="ORF">HNR25_001052</name>
</gene>
<dbReference type="GO" id="GO:0051782">
    <property type="term" value="P:negative regulation of cell division"/>
    <property type="evidence" value="ECO:0007669"/>
    <property type="project" value="TreeGrafter"/>
</dbReference>
<feature type="region of interest" description="Disordered" evidence="4">
    <location>
        <begin position="549"/>
        <end position="574"/>
    </location>
</feature>
<dbReference type="InterPro" id="IPR027417">
    <property type="entry name" value="P-loop_NTPase"/>
</dbReference>
<organism evidence="7 8">
    <name type="scientific">Streptomonospora salina</name>
    <dbReference type="NCBI Taxonomy" id="104205"/>
    <lineage>
        <taxon>Bacteria</taxon>
        <taxon>Bacillati</taxon>
        <taxon>Actinomycetota</taxon>
        <taxon>Actinomycetes</taxon>
        <taxon>Streptosporangiales</taxon>
        <taxon>Nocardiopsidaceae</taxon>
        <taxon>Streptomonospora</taxon>
    </lineage>
</organism>
<dbReference type="Pfam" id="PF13614">
    <property type="entry name" value="AAA_31"/>
    <property type="match status" value="1"/>
</dbReference>
<evidence type="ECO:0000313" key="7">
    <source>
        <dbReference type="EMBL" id="MBB5997301.1"/>
    </source>
</evidence>
<dbReference type="GO" id="GO:0000160">
    <property type="term" value="P:phosphorelay signal transduction system"/>
    <property type="evidence" value="ECO:0007669"/>
    <property type="project" value="InterPro"/>
</dbReference>
<dbReference type="InterPro" id="IPR025669">
    <property type="entry name" value="AAA_dom"/>
</dbReference>
<dbReference type="GO" id="GO:0005829">
    <property type="term" value="C:cytosol"/>
    <property type="evidence" value="ECO:0007669"/>
    <property type="project" value="TreeGrafter"/>
</dbReference>
<name>A0A841ECY7_9ACTN</name>
<keyword evidence="5" id="KW-0812">Transmembrane</keyword>
<evidence type="ECO:0000256" key="1">
    <source>
        <dbReference type="ARBA" id="ARBA00022741"/>
    </source>
</evidence>
<dbReference type="GO" id="GO:0005524">
    <property type="term" value="F:ATP binding"/>
    <property type="evidence" value="ECO:0007669"/>
    <property type="project" value="UniProtKB-KW"/>
</dbReference>
<dbReference type="InterPro" id="IPR001789">
    <property type="entry name" value="Sig_transdc_resp-reg_receiver"/>
</dbReference>
<dbReference type="SUPFAM" id="SSF52172">
    <property type="entry name" value="CheY-like"/>
    <property type="match status" value="1"/>
</dbReference>
<keyword evidence="5" id="KW-1133">Transmembrane helix</keyword>
<dbReference type="PANTHER" id="PTHR43384:SF6">
    <property type="entry name" value="SEPTUM SITE-DETERMINING PROTEIN MIND HOMOLOG, CHLOROPLASTIC"/>
    <property type="match status" value="1"/>
</dbReference>
<dbReference type="EMBL" id="JACHLY010000001">
    <property type="protein sequence ID" value="MBB5997301.1"/>
    <property type="molecule type" value="Genomic_DNA"/>
</dbReference>
<comment type="caution">
    <text evidence="3">Lacks conserved residue(s) required for the propagation of feature annotation.</text>
</comment>